<evidence type="ECO:0008006" key="5">
    <source>
        <dbReference type="Google" id="ProtNLM"/>
    </source>
</evidence>
<reference evidence="2" key="1">
    <citation type="submission" date="2022-10" db="EMBL/GenBank/DDBJ databases">
        <authorList>
            <person name="Chen Y."/>
            <person name="Dougan E. K."/>
            <person name="Chan C."/>
            <person name="Rhodes N."/>
            <person name="Thang M."/>
        </authorList>
    </citation>
    <scope>NUCLEOTIDE SEQUENCE</scope>
</reference>
<dbReference type="AlphaFoldDB" id="A0A9P1FZM1"/>
<keyword evidence="4" id="KW-1185">Reference proteome</keyword>
<dbReference type="Gene3D" id="1.25.40.10">
    <property type="entry name" value="Tetratricopeptide repeat domain"/>
    <property type="match status" value="4"/>
</dbReference>
<protein>
    <recommendedName>
        <fullName evidence="5">Pentatricopeptide repeat-containing protein, chloroplastic</fullName>
    </recommendedName>
</protein>
<gene>
    <name evidence="2" type="ORF">C1SCF055_LOCUS22061</name>
</gene>
<dbReference type="Proteomes" id="UP001152797">
    <property type="component" value="Unassembled WGS sequence"/>
</dbReference>
<evidence type="ECO:0000313" key="4">
    <source>
        <dbReference type="Proteomes" id="UP001152797"/>
    </source>
</evidence>
<dbReference type="OrthoDB" id="437784at2759"/>
<dbReference type="Pfam" id="PF01535">
    <property type="entry name" value="PPR"/>
    <property type="match status" value="1"/>
</dbReference>
<name>A0A9P1FZM1_9DINO</name>
<comment type="caution">
    <text evidence="2">The sequence shown here is derived from an EMBL/GenBank/DDBJ whole genome shotgun (WGS) entry which is preliminary data.</text>
</comment>
<reference evidence="3 4" key="2">
    <citation type="submission" date="2024-05" db="EMBL/GenBank/DDBJ databases">
        <authorList>
            <person name="Chen Y."/>
            <person name="Shah S."/>
            <person name="Dougan E. K."/>
            <person name="Thang M."/>
            <person name="Chan C."/>
        </authorList>
    </citation>
    <scope>NUCLEOTIDE SEQUENCE [LARGE SCALE GENOMIC DNA]</scope>
</reference>
<proteinExistence type="predicted"/>
<keyword evidence="1" id="KW-0677">Repeat</keyword>
<dbReference type="EMBL" id="CAMXCT010002083">
    <property type="protein sequence ID" value="CAI3995509.1"/>
    <property type="molecule type" value="Genomic_DNA"/>
</dbReference>
<evidence type="ECO:0000256" key="1">
    <source>
        <dbReference type="ARBA" id="ARBA00022737"/>
    </source>
</evidence>
<organism evidence="2">
    <name type="scientific">Cladocopium goreaui</name>
    <dbReference type="NCBI Taxonomy" id="2562237"/>
    <lineage>
        <taxon>Eukaryota</taxon>
        <taxon>Sar</taxon>
        <taxon>Alveolata</taxon>
        <taxon>Dinophyceae</taxon>
        <taxon>Suessiales</taxon>
        <taxon>Symbiodiniaceae</taxon>
        <taxon>Cladocopium</taxon>
    </lineage>
</organism>
<evidence type="ECO:0000313" key="2">
    <source>
        <dbReference type="EMBL" id="CAI3995509.1"/>
    </source>
</evidence>
<dbReference type="Pfam" id="PF13812">
    <property type="entry name" value="PPR_3"/>
    <property type="match status" value="1"/>
</dbReference>
<accession>A0A9P1FZM1</accession>
<evidence type="ECO:0000313" key="3">
    <source>
        <dbReference type="EMBL" id="CAL4782821.1"/>
    </source>
</evidence>
<dbReference type="InterPro" id="IPR011990">
    <property type="entry name" value="TPR-like_helical_dom_sf"/>
</dbReference>
<dbReference type="InterPro" id="IPR002885">
    <property type="entry name" value="PPR_rpt"/>
</dbReference>
<dbReference type="EMBL" id="CAMXCT020002083">
    <property type="protein sequence ID" value="CAL1148884.1"/>
    <property type="molecule type" value="Genomic_DNA"/>
</dbReference>
<dbReference type="PANTHER" id="PTHR47447:SF17">
    <property type="entry name" value="OS12G0638900 PROTEIN"/>
    <property type="match status" value="1"/>
</dbReference>
<dbReference type="EMBL" id="CAMXCT030002083">
    <property type="protein sequence ID" value="CAL4782821.1"/>
    <property type="molecule type" value="Genomic_DNA"/>
</dbReference>
<sequence>MQQRRVSPNEVTVGATVAACEKAGEWKAAVYLVAAARESGLRTSLLTFSSCLSACEKTTVWRAAAFLAASLWRAGMRLDVVAFSAELSCNEKANRWQHAFNILYRMSGSGVSPSIISFNAAVSSCESTGQWQHAVGILGTRCLHTARDVVSFTAAVSSSGASGKWATALGLYGDMCVAAVLANVIMCNSLMSACEESGHWETALEVFNFSPFPSTVISINAGIAAGGRGNRWQFAAHLLESLVGPSHTEQATVVSFNSALSACASCKQWREVLGIANNFARCDLRPDAISLNSVAGALERQGHWAGASRFLYEAQQCGERLLGPEATTVGAAVDSFERFGGPVARAAGLLRDIQRDVPRNLQRTAEIGSRCVEKWHPVAMKWYLGCASLLCAASRNLPDKNELANACYFTYKVGYVICDTSLGPEAAQREMEAGRCNQDFRLTGSDFQRLVLKHYVEGGRPPLEEAMWLLSSSENFQSRTLSECPPMQILANVLYAEALLFLDGASRTGESALLMAQALEQTRQVQMEVLNALTKTWPLELASQRFQETFLTLDAVAKATPSSEIHVALCRCSESLEWLVPFVEEMDPQQGIEAVLYLYETCGREEGLREFEDALFGKVQWKALEGVPGRPKSNSDCQAQTVLSHLLGYGDGSLAVPKFLLFLPAAPPEAEQQFYSLVFKSLASKTLSVDFMALGSTRSPPIALNECQKSLIQAQVLKIHNYPLGYEGPRFLISSARLLESLERVQSLIQAFEQPSPSCASHLETAVANWWHMVFGEGEQLPIRADDDRLPVFARMADGPSGFSRTRMPKSSDYLSWAAIGLDGS</sequence>
<dbReference type="PANTHER" id="PTHR47447">
    <property type="entry name" value="OS03G0856100 PROTEIN"/>
    <property type="match status" value="1"/>
</dbReference>